<dbReference type="RefSeq" id="WP_344838945.1">
    <property type="nucleotide sequence ID" value="NZ_BAAAUV010000041.1"/>
</dbReference>
<comment type="caution">
    <text evidence="12">The sequence shown here is derived from an EMBL/GenBank/DDBJ whole genome shotgun (WGS) entry which is preliminary data.</text>
</comment>
<evidence type="ECO:0000256" key="7">
    <source>
        <dbReference type="ARBA" id="ARBA00023027"/>
    </source>
</evidence>
<dbReference type="InterPro" id="IPR003099">
    <property type="entry name" value="Prephen_DH"/>
</dbReference>
<dbReference type="PROSITE" id="PS51176">
    <property type="entry name" value="PDH_ADH"/>
    <property type="match status" value="1"/>
</dbReference>
<reference evidence="13" key="1">
    <citation type="journal article" date="2019" name="Int. J. Syst. Evol. Microbiol.">
        <title>The Global Catalogue of Microorganisms (GCM) 10K type strain sequencing project: providing services to taxonomists for standard genome sequencing and annotation.</title>
        <authorList>
            <consortium name="The Broad Institute Genomics Platform"/>
            <consortium name="The Broad Institute Genome Sequencing Center for Infectious Disease"/>
            <person name="Wu L."/>
            <person name="Ma J."/>
        </authorList>
    </citation>
    <scope>NUCLEOTIDE SEQUENCE [LARGE SCALE GENOMIC DNA]</scope>
    <source>
        <strain evidence="13">JCM 9377</strain>
    </source>
</reference>
<dbReference type="InterPro" id="IPR045865">
    <property type="entry name" value="ACT-like_dom_sf"/>
</dbReference>
<dbReference type="SUPFAM" id="SSF55021">
    <property type="entry name" value="ACT-like"/>
    <property type="match status" value="1"/>
</dbReference>
<dbReference type="InterPro" id="IPR036291">
    <property type="entry name" value="NAD(P)-bd_dom_sf"/>
</dbReference>
<dbReference type="InterPro" id="IPR008927">
    <property type="entry name" value="6-PGluconate_DH-like_C_sf"/>
</dbReference>
<evidence type="ECO:0000256" key="4">
    <source>
        <dbReference type="ARBA" id="ARBA00016891"/>
    </source>
</evidence>
<evidence type="ECO:0000256" key="5">
    <source>
        <dbReference type="ARBA" id="ARBA00022498"/>
    </source>
</evidence>
<dbReference type="Gene3D" id="3.30.70.260">
    <property type="match status" value="1"/>
</dbReference>
<dbReference type="NCBIfam" id="NF005109">
    <property type="entry name" value="PRK06545.2-1"/>
    <property type="match status" value="1"/>
</dbReference>
<dbReference type="Pfam" id="PF20463">
    <property type="entry name" value="PDH_C"/>
    <property type="match status" value="1"/>
</dbReference>
<accession>A0ABP6QLN7</accession>
<dbReference type="PANTHER" id="PTHR21363:SF0">
    <property type="entry name" value="PREPHENATE DEHYDROGENASE [NADP(+)]"/>
    <property type="match status" value="1"/>
</dbReference>
<evidence type="ECO:0000256" key="9">
    <source>
        <dbReference type="ARBA" id="ARBA00049260"/>
    </source>
</evidence>
<dbReference type="EMBL" id="BAAAUV010000041">
    <property type="protein sequence ID" value="GAA3240435.1"/>
    <property type="molecule type" value="Genomic_DNA"/>
</dbReference>
<dbReference type="InterPro" id="IPR002912">
    <property type="entry name" value="ACT_dom"/>
</dbReference>
<gene>
    <name evidence="12" type="ORF">GCM10010468_77120</name>
</gene>
<proteinExistence type="inferred from homology"/>
<evidence type="ECO:0000313" key="13">
    <source>
        <dbReference type="Proteomes" id="UP001501237"/>
    </source>
</evidence>
<keyword evidence="7" id="KW-0520">NAD</keyword>
<evidence type="ECO:0000313" key="12">
    <source>
        <dbReference type="EMBL" id="GAA3240435.1"/>
    </source>
</evidence>
<comment type="pathway">
    <text evidence="1">Amino-acid biosynthesis; L-tyrosine biosynthesis; (4-hydroxyphenyl)pyruvate from prephenate (NAD(+) route): step 1/1.</text>
</comment>
<evidence type="ECO:0000256" key="8">
    <source>
        <dbReference type="ARBA" id="ARBA00023141"/>
    </source>
</evidence>
<evidence type="ECO:0000256" key="3">
    <source>
        <dbReference type="ARBA" id="ARBA00012068"/>
    </source>
</evidence>
<dbReference type="NCBIfam" id="NF005112">
    <property type="entry name" value="PRK06545.2-4"/>
    <property type="match status" value="1"/>
</dbReference>
<name>A0ABP6QLN7_9ACTN</name>
<dbReference type="InterPro" id="IPR046826">
    <property type="entry name" value="PDH_N"/>
</dbReference>
<evidence type="ECO:0000259" key="10">
    <source>
        <dbReference type="PROSITE" id="PS51176"/>
    </source>
</evidence>
<keyword evidence="5" id="KW-0827">Tyrosine biosynthesis</keyword>
<dbReference type="SUPFAM" id="SSF51735">
    <property type="entry name" value="NAD(P)-binding Rossmann-fold domains"/>
    <property type="match status" value="1"/>
</dbReference>
<evidence type="ECO:0000256" key="1">
    <source>
        <dbReference type="ARBA" id="ARBA00005067"/>
    </source>
</evidence>
<dbReference type="Proteomes" id="UP001501237">
    <property type="component" value="Unassembled WGS sequence"/>
</dbReference>
<keyword evidence="13" id="KW-1185">Reference proteome</keyword>
<dbReference type="Pfam" id="PF02153">
    <property type="entry name" value="PDH_N"/>
    <property type="match status" value="1"/>
</dbReference>
<keyword evidence="8" id="KW-0028">Amino-acid biosynthesis</keyword>
<dbReference type="Gene3D" id="1.10.3660.10">
    <property type="entry name" value="6-phosphogluconate dehydrogenase C-terminal like domain"/>
    <property type="match status" value="1"/>
</dbReference>
<comment type="similarity">
    <text evidence="2">Belongs to the prephenate/arogenate dehydrogenase family.</text>
</comment>
<evidence type="ECO:0000256" key="2">
    <source>
        <dbReference type="ARBA" id="ARBA00007964"/>
    </source>
</evidence>
<evidence type="ECO:0000259" key="11">
    <source>
        <dbReference type="PROSITE" id="PS51671"/>
    </source>
</evidence>
<sequence>MKIQRVVVVGTGLIGTSVALAVREKGAEVFLSDRDPASLAMAVELGAGTPLPRRLDRPADLAVIAVPPAAVAAALKDLQKRGVARFYTDVASVKARPVLDALKLGCDLATYVPGHPLAGRERSGPAAARGDLFLGRPWALCPTEAASGAAIEAVTALAEACGAEILTVDPVEHDRAVALVSHGPHVVSAAMAARLGDGTETALGLAGQGVRDVTRIAASDPDLWIGILTANAEPVAAVLDAVAGDLALAAAMLRAAHGADADVAEVIMQKVGDLLSRGNQGVARIPGKHGGGPSHYAIVSVLVPDSPGELSRLFHAVGEAGVNIEDLSIEHSPGLPLGVAELSVKPEAAEALAAELRDRGWSVPVRSES</sequence>
<comment type="catalytic activity">
    <reaction evidence="9">
        <text>prephenate + NAD(+) = 3-(4-hydroxyphenyl)pyruvate + CO2 + NADH</text>
        <dbReference type="Rhea" id="RHEA:13869"/>
        <dbReference type="ChEBI" id="CHEBI:16526"/>
        <dbReference type="ChEBI" id="CHEBI:29934"/>
        <dbReference type="ChEBI" id="CHEBI:36242"/>
        <dbReference type="ChEBI" id="CHEBI:57540"/>
        <dbReference type="ChEBI" id="CHEBI:57945"/>
        <dbReference type="EC" id="1.3.1.12"/>
    </reaction>
</comment>
<evidence type="ECO:0000256" key="6">
    <source>
        <dbReference type="ARBA" id="ARBA00023002"/>
    </source>
</evidence>
<dbReference type="EC" id="1.3.1.12" evidence="3"/>
<dbReference type="SUPFAM" id="SSF48179">
    <property type="entry name" value="6-phosphogluconate dehydrogenase C-terminal domain-like"/>
    <property type="match status" value="1"/>
</dbReference>
<dbReference type="PROSITE" id="PS51671">
    <property type="entry name" value="ACT"/>
    <property type="match status" value="1"/>
</dbReference>
<feature type="domain" description="Prephenate/arogenate dehydrogenase" evidence="10">
    <location>
        <begin position="4"/>
        <end position="286"/>
    </location>
</feature>
<dbReference type="PANTHER" id="PTHR21363">
    <property type="entry name" value="PREPHENATE DEHYDROGENASE"/>
    <property type="match status" value="1"/>
</dbReference>
<dbReference type="NCBIfam" id="NF005111">
    <property type="entry name" value="PRK06545.2-3"/>
    <property type="match status" value="1"/>
</dbReference>
<dbReference type="InterPro" id="IPR046825">
    <property type="entry name" value="PDH_C"/>
</dbReference>
<keyword evidence="6" id="KW-0560">Oxidoreductase</keyword>
<dbReference type="InterPro" id="IPR050812">
    <property type="entry name" value="Preph/Arog_dehydrog"/>
</dbReference>
<organism evidence="12 13">
    <name type="scientific">Actinocorallia longicatena</name>
    <dbReference type="NCBI Taxonomy" id="111803"/>
    <lineage>
        <taxon>Bacteria</taxon>
        <taxon>Bacillati</taxon>
        <taxon>Actinomycetota</taxon>
        <taxon>Actinomycetes</taxon>
        <taxon>Streptosporangiales</taxon>
        <taxon>Thermomonosporaceae</taxon>
        <taxon>Actinocorallia</taxon>
    </lineage>
</organism>
<keyword evidence="8" id="KW-0057">Aromatic amino acid biosynthesis</keyword>
<protein>
    <recommendedName>
        <fullName evidence="4">Prephenate dehydrogenase</fullName>
        <ecNumber evidence="3">1.3.1.12</ecNumber>
    </recommendedName>
</protein>
<dbReference type="Gene3D" id="3.40.50.720">
    <property type="entry name" value="NAD(P)-binding Rossmann-like Domain"/>
    <property type="match status" value="1"/>
</dbReference>
<feature type="domain" description="ACT" evidence="11">
    <location>
        <begin position="298"/>
        <end position="369"/>
    </location>
</feature>